<dbReference type="PANTHER" id="PTHR13282:SF6">
    <property type="entry name" value="PROTEIN FAM32A"/>
    <property type="match status" value="1"/>
</dbReference>
<dbReference type="Pfam" id="PF08555">
    <property type="entry name" value="FAM32A"/>
    <property type="match status" value="1"/>
</dbReference>
<reference evidence="2 3" key="1">
    <citation type="journal article" date="2020" name="Elife">
        <title>Loss of centromere function drives karyotype evolution in closely related Malassezia species.</title>
        <authorList>
            <person name="Sankaranarayanan S.R."/>
            <person name="Ianiri G."/>
            <person name="Coelho M.A."/>
            <person name="Reza M.H."/>
            <person name="Thimmappa B.C."/>
            <person name="Ganguly P."/>
            <person name="Vadnala R.N."/>
            <person name="Sun S."/>
            <person name="Siddharthan R."/>
            <person name="Tellgren-Roth C."/>
            <person name="Dawson T.L."/>
            <person name="Heitman J."/>
            <person name="Sanyal K."/>
        </authorList>
    </citation>
    <scope>NUCLEOTIDE SEQUENCE [LARGE SCALE GENOMIC DNA]</scope>
    <source>
        <strain evidence="2">CBS14141</strain>
    </source>
</reference>
<sequence length="118" mass="12802">MSSPYTFKPGGALKLKGDDKKKKKKSSTTTGVRGDVTTASKRTSESVSPAPASPSPGPAAAPRVATKAERKFEEVRMKRLKDEIRKEARKSHREKVEAFNAHLDTLTDINDLPKIGPG</sequence>
<evidence type="ECO:0000313" key="2">
    <source>
        <dbReference type="EMBL" id="WFD49435.1"/>
    </source>
</evidence>
<dbReference type="EMBL" id="CP046238">
    <property type="protein sequence ID" value="WFD49435.1"/>
    <property type="molecule type" value="Genomic_DNA"/>
</dbReference>
<keyword evidence="3" id="KW-1185">Reference proteome</keyword>
<evidence type="ECO:0000313" key="3">
    <source>
        <dbReference type="Proteomes" id="UP000818624"/>
    </source>
</evidence>
<gene>
    <name evidence="2" type="ORF">GLX27_004116</name>
</gene>
<organism evidence="2 3">
    <name type="scientific">Malassezia furfur</name>
    <name type="common">Pityriasis versicolor infection agent</name>
    <name type="synonym">Pityrosporum furfur</name>
    <dbReference type="NCBI Taxonomy" id="55194"/>
    <lineage>
        <taxon>Eukaryota</taxon>
        <taxon>Fungi</taxon>
        <taxon>Dikarya</taxon>
        <taxon>Basidiomycota</taxon>
        <taxon>Ustilaginomycotina</taxon>
        <taxon>Malasseziomycetes</taxon>
        <taxon>Malasseziales</taxon>
        <taxon>Malasseziaceae</taxon>
        <taxon>Malassezia</taxon>
    </lineage>
</organism>
<accession>A0ABY8EV48</accession>
<dbReference type="Proteomes" id="UP000818624">
    <property type="component" value="Chromosome 5"/>
</dbReference>
<protein>
    <recommendedName>
        <fullName evidence="4">DUF1754-domain-containing protein</fullName>
    </recommendedName>
</protein>
<name>A0ABY8EV48_MALFU</name>
<evidence type="ECO:0000256" key="1">
    <source>
        <dbReference type="SAM" id="MobiDB-lite"/>
    </source>
</evidence>
<dbReference type="InterPro" id="IPR013865">
    <property type="entry name" value="FAM32A"/>
</dbReference>
<evidence type="ECO:0008006" key="4">
    <source>
        <dbReference type="Google" id="ProtNLM"/>
    </source>
</evidence>
<feature type="region of interest" description="Disordered" evidence="1">
    <location>
        <begin position="1"/>
        <end position="68"/>
    </location>
</feature>
<dbReference type="PANTHER" id="PTHR13282">
    <property type="entry name" value="PROTEIN FAM32A"/>
    <property type="match status" value="1"/>
</dbReference>
<proteinExistence type="predicted"/>